<evidence type="ECO:0000256" key="1">
    <source>
        <dbReference type="ARBA" id="ARBA00022630"/>
    </source>
</evidence>
<reference evidence="4" key="2">
    <citation type="submission" date="2021-04" db="EMBL/GenBank/DDBJ databases">
        <authorList>
            <person name="Gilroy R."/>
        </authorList>
    </citation>
    <scope>NUCLEOTIDE SEQUENCE</scope>
    <source>
        <strain evidence="4">CHK33-5263</strain>
    </source>
</reference>
<organism evidence="4 5">
    <name type="scientific">Candidatus Gallimonas intestinigallinarum</name>
    <dbReference type="NCBI Taxonomy" id="2838604"/>
    <lineage>
        <taxon>Bacteria</taxon>
        <taxon>Bacillati</taxon>
        <taxon>Bacillota</taxon>
        <taxon>Clostridia</taxon>
        <taxon>Candidatus Gallimonas</taxon>
    </lineage>
</organism>
<feature type="domain" description="FAD/NAD(P)-binding" evidence="3">
    <location>
        <begin position="188"/>
        <end position="269"/>
    </location>
</feature>
<evidence type="ECO:0000259" key="3">
    <source>
        <dbReference type="Pfam" id="PF07992"/>
    </source>
</evidence>
<dbReference type="EMBL" id="DXBS01000052">
    <property type="protein sequence ID" value="HIZ24338.1"/>
    <property type="molecule type" value="Genomic_DNA"/>
</dbReference>
<dbReference type="Proteomes" id="UP000824044">
    <property type="component" value="Unassembled WGS sequence"/>
</dbReference>
<dbReference type="InterPro" id="IPR050097">
    <property type="entry name" value="Ferredoxin-NADP_redctase_2"/>
</dbReference>
<dbReference type="GO" id="GO:0016491">
    <property type="term" value="F:oxidoreductase activity"/>
    <property type="evidence" value="ECO:0007669"/>
    <property type="project" value="UniProtKB-KW"/>
</dbReference>
<keyword evidence="2" id="KW-0560">Oxidoreductase</keyword>
<dbReference type="SUPFAM" id="SSF51905">
    <property type="entry name" value="FAD/NAD(P)-binding domain"/>
    <property type="match status" value="1"/>
</dbReference>
<evidence type="ECO:0000256" key="2">
    <source>
        <dbReference type="ARBA" id="ARBA00023002"/>
    </source>
</evidence>
<dbReference type="PANTHER" id="PTHR48105">
    <property type="entry name" value="THIOREDOXIN REDUCTASE 1-RELATED-RELATED"/>
    <property type="match status" value="1"/>
</dbReference>
<dbReference type="Pfam" id="PF07992">
    <property type="entry name" value="Pyr_redox_2"/>
    <property type="match status" value="2"/>
</dbReference>
<evidence type="ECO:0000313" key="5">
    <source>
        <dbReference type="Proteomes" id="UP000824044"/>
    </source>
</evidence>
<name>A0A9D2DWF7_9FIRM</name>
<dbReference type="PRINTS" id="PR00368">
    <property type="entry name" value="FADPNR"/>
</dbReference>
<accession>A0A9D2DWF7</accession>
<comment type="caution">
    <text evidence="4">The sequence shown here is derived from an EMBL/GenBank/DDBJ whole genome shotgun (WGS) entry which is preliminary data.</text>
</comment>
<protein>
    <submittedName>
        <fullName evidence="4">NAD(P)/FAD-dependent oxidoreductase</fullName>
    </submittedName>
</protein>
<dbReference type="InterPro" id="IPR036188">
    <property type="entry name" value="FAD/NAD-bd_sf"/>
</dbReference>
<dbReference type="Gene3D" id="3.50.50.60">
    <property type="entry name" value="FAD/NAD(P)-binding domain"/>
    <property type="match status" value="2"/>
</dbReference>
<keyword evidence="1" id="KW-0285">Flavoprotein</keyword>
<proteinExistence type="predicted"/>
<evidence type="ECO:0000313" key="4">
    <source>
        <dbReference type="EMBL" id="HIZ24338.1"/>
    </source>
</evidence>
<dbReference type="PRINTS" id="PR00469">
    <property type="entry name" value="PNDRDTASEII"/>
</dbReference>
<sequence>MQTIYDVIVVGGGIAGYSAALTLHSLKRNTLWLGADLLGEKLRAAEYVRNYPAMLGNGALFAARIEEQMKHEGISLTRARVDGIYAGEPFTLTAGEQVFSARAVILATGVETAGAVKGEESFLGRGVSYCAVCDGALYRGKTIAAVLSDRKFAEEAEYLAGFAREVHAFCLYPDASFHAANIVVHYEKPRAVEGGMRVEKLLLKGGELPVDGVFFLKNAAPPAALVGGLEVEGGAVKVGRDMSTNLRGLFAAGDVTGRPYQYAKAAGEGLVAAYSAHAFLQENRA</sequence>
<gene>
    <name evidence="4" type="ORF">H9812_02535</name>
</gene>
<reference evidence="4" key="1">
    <citation type="journal article" date="2021" name="PeerJ">
        <title>Extensive microbial diversity within the chicken gut microbiome revealed by metagenomics and culture.</title>
        <authorList>
            <person name="Gilroy R."/>
            <person name="Ravi A."/>
            <person name="Getino M."/>
            <person name="Pursley I."/>
            <person name="Horton D.L."/>
            <person name="Alikhan N.F."/>
            <person name="Baker D."/>
            <person name="Gharbi K."/>
            <person name="Hall N."/>
            <person name="Watson M."/>
            <person name="Adriaenssens E.M."/>
            <person name="Foster-Nyarko E."/>
            <person name="Jarju S."/>
            <person name="Secka A."/>
            <person name="Antonio M."/>
            <person name="Oren A."/>
            <person name="Chaudhuri R.R."/>
            <person name="La Ragione R."/>
            <person name="Hildebrand F."/>
            <person name="Pallen M.J."/>
        </authorList>
    </citation>
    <scope>NUCLEOTIDE SEQUENCE</scope>
    <source>
        <strain evidence="4">CHK33-5263</strain>
    </source>
</reference>
<dbReference type="AlphaFoldDB" id="A0A9D2DWF7"/>
<dbReference type="InterPro" id="IPR023753">
    <property type="entry name" value="FAD/NAD-binding_dom"/>
</dbReference>
<feature type="domain" description="FAD/NAD(P)-binding" evidence="3">
    <location>
        <begin position="5"/>
        <end position="137"/>
    </location>
</feature>